<dbReference type="HOGENOM" id="CLU_001265_0_6_1"/>
<comment type="subcellular location">
    <subcellularLocation>
        <location evidence="1">Membrane</location>
        <topology evidence="1">Multi-pass membrane protein</topology>
    </subcellularLocation>
</comment>
<feature type="transmembrane region" description="Helical" evidence="6">
    <location>
        <begin position="243"/>
        <end position="263"/>
    </location>
</feature>
<dbReference type="SUPFAM" id="SSF103473">
    <property type="entry name" value="MFS general substrate transporter"/>
    <property type="match status" value="1"/>
</dbReference>
<dbReference type="Pfam" id="PF07690">
    <property type="entry name" value="MFS_1"/>
    <property type="match status" value="1"/>
</dbReference>
<name>A0A0C3CQ62_HEBCY</name>
<feature type="transmembrane region" description="Helical" evidence="6">
    <location>
        <begin position="333"/>
        <end position="353"/>
    </location>
</feature>
<organism evidence="8 9">
    <name type="scientific">Hebeloma cylindrosporum</name>
    <dbReference type="NCBI Taxonomy" id="76867"/>
    <lineage>
        <taxon>Eukaryota</taxon>
        <taxon>Fungi</taxon>
        <taxon>Dikarya</taxon>
        <taxon>Basidiomycota</taxon>
        <taxon>Agaricomycotina</taxon>
        <taxon>Agaricomycetes</taxon>
        <taxon>Agaricomycetidae</taxon>
        <taxon>Agaricales</taxon>
        <taxon>Agaricineae</taxon>
        <taxon>Hymenogastraceae</taxon>
        <taxon>Hebeloma</taxon>
    </lineage>
</organism>
<dbReference type="PANTHER" id="PTHR43791">
    <property type="entry name" value="PERMEASE-RELATED"/>
    <property type="match status" value="1"/>
</dbReference>
<feature type="transmembrane region" description="Helical" evidence="6">
    <location>
        <begin position="161"/>
        <end position="183"/>
    </location>
</feature>
<accession>A0A0C3CQ62</accession>
<evidence type="ECO:0000256" key="6">
    <source>
        <dbReference type="SAM" id="Phobius"/>
    </source>
</evidence>
<feature type="transmembrane region" description="Helical" evidence="6">
    <location>
        <begin position="127"/>
        <end position="149"/>
    </location>
</feature>
<dbReference type="GO" id="GO:0022857">
    <property type="term" value="F:transmembrane transporter activity"/>
    <property type="evidence" value="ECO:0007669"/>
    <property type="project" value="InterPro"/>
</dbReference>
<feature type="domain" description="Major facilitator superfamily (MFS) profile" evidence="7">
    <location>
        <begin position="1"/>
        <end position="420"/>
    </location>
</feature>
<proteinExistence type="predicted"/>
<dbReference type="OrthoDB" id="2985014at2759"/>
<evidence type="ECO:0000256" key="3">
    <source>
        <dbReference type="ARBA" id="ARBA00022692"/>
    </source>
</evidence>
<dbReference type="GO" id="GO:0016020">
    <property type="term" value="C:membrane"/>
    <property type="evidence" value="ECO:0007669"/>
    <property type="project" value="UniProtKB-SubCell"/>
</dbReference>
<dbReference type="PROSITE" id="PS50850">
    <property type="entry name" value="MFS"/>
    <property type="match status" value="1"/>
</dbReference>
<keyword evidence="4 6" id="KW-1133">Transmembrane helix</keyword>
<evidence type="ECO:0000256" key="1">
    <source>
        <dbReference type="ARBA" id="ARBA00004141"/>
    </source>
</evidence>
<evidence type="ECO:0000256" key="4">
    <source>
        <dbReference type="ARBA" id="ARBA00022989"/>
    </source>
</evidence>
<reference evidence="9" key="2">
    <citation type="submission" date="2015-01" db="EMBL/GenBank/DDBJ databases">
        <title>Evolutionary Origins and Diversification of the Mycorrhizal Mutualists.</title>
        <authorList>
            <consortium name="DOE Joint Genome Institute"/>
            <consortium name="Mycorrhizal Genomics Consortium"/>
            <person name="Kohler A."/>
            <person name="Kuo A."/>
            <person name="Nagy L.G."/>
            <person name="Floudas D."/>
            <person name="Copeland A."/>
            <person name="Barry K.W."/>
            <person name="Cichocki N."/>
            <person name="Veneault-Fourrey C."/>
            <person name="LaButti K."/>
            <person name="Lindquist E.A."/>
            <person name="Lipzen A."/>
            <person name="Lundell T."/>
            <person name="Morin E."/>
            <person name="Murat C."/>
            <person name="Riley R."/>
            <person name="Ohm R."/>
            <person name="Sun H."/>
            <person name="Tunlid A."/>
            <person name="Henrissat B."/>
            <person name="Grigoriev I.V."/>
            <person name="Hibbett D.S."/>
            <person name="Martin F."/>
        </authorList>
    </citation>
    <scope>NUCLEOTIDE SEQUENCE [LARGE SCALE GENOMIC DNA]</scope>
    <source>
        <strain evidence="9">h7</strain>
    </source>
</reference>
<feature type="transmembrane region" description="Helical" evidence="6">
    <location>
        <begin position="71"/>
        <end position="91"/>
    </location>
</feature>
<reference evidence="8 9" key="1">
    <citation type="submission" date="2014-04" db="EMBL/GenBank/DDBJ databases">
        <authorList>
            <consortium name="DOE Joint Genome Institute"/>
            <person name="Kuo A."/>
            <person name="Gay G."/>
            <person name="Dore J."/>
            <person name="Kohler A."/>
            <person name="Nagy L.G."/>
            <person name="Floudas D."/>
            <person name="Copeland A."/>
            <person name="Barry K.W."/>
            <person name="Cichocki N."/>
            <person name="Veneault-Fourrey C."/>
            <person name="LaButti K."/>
            <person name="Lindquist E.A."/>
            <person name="Lipzen A."/>
            <person name="Lundell T."/>
            <person name="Morin E."/>
            <person name="Murat C."/>
            <person name="Sun H."/>
            <person name="Tunlid A."/>
            <person name="Henrissat B."/>
            <person name="Grigoriev I.V."/>
            <person name="Hibbett D.S."/>
            <person name="Martin F."/>
            <person name="Nordberg H.P."/>
            <person name="Cantor M.N."/>
            <person name="Hua S.X."/>
        </authorList>
    </citation>
    <scope>NUCLEOTIDE SEQUENCE [LARGE SCALE GENOMIC DNA]</scope>
    <source>
        <strain evidence="9">h7</strain>
    </source>
</reference>
<dbReference type="FunFam" id="1.20.1250.20:FF:000057">
    <property type="entry name" value="MFS general substrate transporter"/>
    <property type="match status" value="1"/>
</dbReference>
<sequence length="443" mass="49799">MSILMLIYILNYIDRNNASAARLRGFEEDLRLEGSQFANVLSILYIGYILMQIPSNMFLNYFGKPSKYLPYCMIVWGGLSVCTGFATGYIGVLSIRFFLGFVEAAFFPGALFLLSKWYKRNELSQRTAFLSIGILLSNAFGSLIASGILDIMDGVLGFSAWRWLFFVEGMTTILVAFLSMFILPDFPENSSNWLSPSEKAVALERMAEDIGHEEDRTLTDGMESKELHVWWHGLRLAIGDWKVWWLAATLTCMTISLSFNAYFPTLSATMGYGPNITLLLCVPPWLFATGVALAISWHSDQTEERFRHISLSLSIVIVGFVLALSTMNTVVRYLSLFLMAQSYAGFICFLAWASGSVSHPPAKRPVALALINCISQFGNVMGSYVWPSSWGPTYNTSYSICIFMAVLSMAMCLVFRCHLAWLNHKSEKLEAEFGLGKRYRYTL</sequence>
<feature type="transmembrane region" description="Helical" evidence="6">
    <location>
        <begin position="97"/>
        <end position="115"/>
    </location>
</feature>
<feature type="transmembrane region" description="Helical" evidence="6">
    <location>
        <begin position="309"/>
        <end position="327"/>
    </location>
</feature>
<dbReference type="PANTHER" id="PTHR43791:SF6">
    <property type="entry name" value="TRANSPORTER, PUTATIVE (AFU_ORTHOLOGUE AFUA_1G16690)-RELATED"/>
    <property type="match status" value="1"/>
</dbReference>
<dbReference type="EMBL" id="KN831771">
    <property type="protein sequence ID" value="KIM46229.1"/>
    <property type="molecule type" value="Genomic_DNA"/>
</dbReference>
<evidence type="ECO:0000313" key="9">
    <source>
        <dbReference type="Proteomes" id="UP000053424"/>
    </source>
</evidence>
<dbReference type="InterPro" id="IPR036259">
    <property type="entry name" value="MFS_trans_sf"/>
</dbReference>
<dbReference type="InterPro" id="IPR011701">
    <property type="entry name" value="MFS"/>
</dbReference>
<keyword evidence="9" id="KW-1185">Reference proteome</keyword>
<dbReference type="Proteomes" id="UP000053424">
    <property type="component" value="Unassembled WGS sequence"/>
</dbReference>
<evidence type="ECO:0000259" key="7">
    <source>
        <dbReference type="PROSITE" id="PS50850"/>
    </source>
</evidence>
<feature type="transmembrane region" description="Helical" evidence="6">
    <location>
        <begin position="37"/>
        <end position="59"/>
    </location>
</feature>
<dbReference type="Gene3D" id="1.20.1250.20">
    <property type="entry name" value="MFS general substrate transporter like domains"/>
    <property type="match status" value="1"/>
</dbReference>
<feature type="transmembrane region" description="Helical" evidence="6">
    <location>
        <begin position="397"/>
        <end position="419"/>
    </location>
</feature>
<evidence type="ECO:0000256" key="2">
    <source>
        <dbReference type="ARBA" id="ARBA00022448"/>
    </source>
</evidence>
<dbReference type="FunFam" id="1.20.1250.20:FF:000013">
    <property type="entry name" value="MFS general substrate transporter"/>
    <property type="match status" value="1"/>
</dbReference>
<dbReference type="STRING" id="686832.A0A0C3CQ62"/>
<keyword evidence="3 6" id="KW-0812">Transmembrane</keyword>
<feature type="transmembrane region" description="Helical" evidence="6">
    <location>
        <begin position="365"/>
        <end position="385"/>
    </location>
</feature>
<evidence type="ECO:0000313" key="8">
    <source>
        <dbReference type="EMBL" id="KIM46229.1"/>
    </source>
</evidence>
<dbReference type="InterPro" id="IPR020846">
    <property type="entry name" value="MFS_dom"/>
</dbReference>
<gene>
    <name evidence="8" type="ORF">M413DRAFT_307768</name>
</gene>
<keyword evidence="2" id="KW-0813">Transport</keyword>
<feature type="transmembrane region" description="Helical" evidence="6">
    <location>
        <begin position="275"/>
        <end position="297"/>
    </location>
</feature>
<evidence type="ECO:0000256" key="5">
    <source>
        <dbReference type="ARBA" id="ARBA00023136"/>
    </source>
</evidence>
<dbReference type="AlphaFoldDB" id="A0A0C3CQ62"/>
<keyword evidence="5 6" id="KW-0472">Membrane</keyword>
<protein>
    <recommendedName>
        <fullName evidence="7">Major facilitator superfamily (MFS) profile domain-containing protein</fullName>
    </recommendedName>
</protein>